<dbReference type="EC" id="2.7.1.-" evidence="5"/>
<dbReference type="PATRIC" id="fig|391623.17.peg.964"/>
<dbReference type="AlphaFoldDB" id="F0LM90"/>
<dbReference type="HAMAP" id="MF_00299">
    <property type="entry name" value="KptA"/>
    <property type="match status" value="1"/>
</dbReference>
<evidence type="ECO:0000313" key="7">
    <source>
        <dbReference type="Proteomes" id="UP000007478"/>
    </source>
</evidence>
<evidence type="ECO:0000256" key="2">
    <source>
        <dbReference type="ARBA" id="ARBA00022679"/>
    </source>
</evidence>
<gene>
    <name evidence="5" type="primary">kptA</name>
    <name evidence="6" type="ordered locus">TERMP_00961</name>
</gene>
<dbReference type="GO" id="GO:0000215">
    <property type="term" value="F:tRNA 2'-phosphotransferase activity"/>
    <property type="evidence" value="ECO:0007669"/>
    <property type="project" value="TreeGrafter"/>
</dbReference>
<organism evidence="6 7">
    <name type="scientific">Thermococcus barophilus (strain DSM 11836 / MP)</name>
    <dbReference type="NCBI Taxonomy" id="391623"/>
    <lineage>
        <taxon>Archaea</taxon>
        <taxon>Methanobacteriati</taxon>
        <taxon>Methanobacteriota</taxon>
        <taxon>Thermococci</taxon>
        <taxon>Thermococcales</taxon>
        <taxon>Thermococcaceae</taxon>
        <taxon>Thermococcus</taxon>
    </lineage>
</organism>
<name>F0LM90_THEBM</name>
<protein>
    <recommendedName>
        <fullName evidence="5">Probable RNA 2'-phosphotransferase</fullName>
        <ecNumber evidence="5">2.7.1.-</ecNumber>
    </recommendedName>
</protein>
<evidence type="ECO:0000313" key="6">
    <source>
        <dbReference type="EMBL" id="ADT83937.1"/>
    </source>
</evidence>
<dbReference type="Gene3D" id="3.20.170.30">
    <property type="match status" value="1"/>
</dbReference>
<dbReference type="Pfam" id="PF01885">
    <property type="entry name" value="PTS_2-RNA"/>
    <property type="match status" value="1"/>
</dbReference>
<dbReference type="NCBIfam" id="NF002013">
    <property type="entry name" value="PRK00819.1-2"/>
    <property type="match status" value="1"/>
</dbReference>
<comment type="similarity">
    <text evidence="1 5">Belongs to the KptA/TPT1 family.</text>
</comment>
<dbReference type="PANTHER" id="PTHR12684">
    <property type="entry name" value="PUTATIVE PHOSPHOTRANSFERASE"/>
    <property type="match status" value="1"/>
</dbReference>
<dbReference type="eggNOG" id="arCOG04063">
    <property type="taxonomic scope" value="Archaea"/>
</dbReference>
<dbReference type="InterPro" id="IPR042080">
    <property type="entry name" value="RNA_2'-PTrans_N"/>
</dbReference>
<dbReference type="GO" id="GO:0006388">
    <property type="term" value="P:tRNA splicing, via endonucleolytic cleavage and ligation"/>
    <property type="evidence" value="ECO:0007669"/>
    <property type="project" value="UniProtKB-UniRule"/>
</dbReference>
<dbReference type="InterPro" id="IPR002745">
    <property type="entry name" value="Ptrans_KptA/Tpt1"/>
</dbReference>
<evidence type="ECO:0000256" key="5">
    <source>
        <dbReference type="HAMAP-Rule" id="MF_00299"/>
    </source>
</evidence>
<evidence type="ECO:0000256" key="4">
    <source>
        <dbReference type="ARBA" id="ARBA00025212"/>
    </source>
</evidence>
<dbReference type="HOGENOM" id="CLU_052998_4_1_2"/>
<dbReference type="GeneID" id="10041278"/>
<dbReference type="SUPFAM" id="SSF56399">
    <property type="entry name" value="ADP-ribosylation"/>
    <property type="match status" value="1"/>
</dbReference>
<accession>F0LM90</accession>
<dbReference type="RefSeq" id="WP_013467235.1">
    <property type="nucleotide sequence ID" value="NC_014804.1"/>
</dbReference>
<keyword evidence="3 5" id="KW-0520">NAD</keyword>
<dbReference type="PANTHER" id="PTHR12684:SF2">
    <property type="entry name" value="TRNA 2'-PHOSPHOTRANSFERASE 1"/>
    <property type="match status" value="1"/>
</dbReference>
<dbReference type="InterPro" id="IPR022928">
    <property type="entry name" value="RNA_2'-PTrans_KptA"/>
</dbReference>
<dbReference type="GO" id="GO:0003950">
    <property type="term" value="F:NAD+ poly-ADP-ribosyltransferase activity"/>
    <property type="evidence" value="ECO:0007669"/>
    <property type="project" value="InterPro"/>
</dbReference>
<reference evidence="6 7" key="1">
    <citation type="journal article" date="2011" name="J. Bacteriol.">
        <title>Complete genome sequence of the hyperthermophilic, piezophilic, heterotrophic, and carboxydotrophic archaeon Thermococcus barophilus MP.</title>
        <authorList>
            <person name="Vannier P."/>
            <person name="Marteinsson V.T."/>
            <person name="Fridjonsson O.H."/>
            <person name="Oger P."/>
            <person name="Jebbar M."/>
        </authorList>
    </citation>
    <scope>NUCLEOTIDE SEQUENCE [LARGE SCALE GENOMIC DNA]</scope>
    <source>
        <strain evidence="7">DSM 11836 / MP</strain>
    </source>
</reference>
<keyword evidence="2 5" id="KW-0808">Transferase</keyword>
<evidence type="ECO:0000256" key="1">
    <source>
        <dbReference type="ARBA" id="ARBA00009836"/>
    </source>
</evidence>
<proteinExistence type="inferred from homology"/>
<comment type="function">
    <text evidence="4 5">Removes the 2'-phosphate from RNA via an intermediate in which the phosphate is ADP-ribosylated by NAD followed by a presumed transesterification to release the RNA and generate ADP-ribose 1''-2''-cyclic phosphate (APPR&gt;P). May function as an ADP-ribosylase.</text>
</comment>
<dbReference type="KEGG" id="tba:TERMP_00961"/>
<dbReference type="InterPro" id="IPR042081">
    <property type="entry name" value="RNA_2'-PTrans_C"/>
</dbReference>
<evidence type="ECO:0000256" key="3">
    <source>
        <dbReference type="ARBA" id="ARBA00023027"/>
    </source>
</evidence>
<dbReference type="EMBL" id="CP002372">
    <property type="protein sequence ID" value="ADT83937.1"/>
    <property type="molecule type" value="Genomic_DNA"/>
</dbReference>
<dbReference type="Proteomes" id="UP000007478">
    <property type="component" value="Chromosome"/>
</dbReference>
<dbReference type="Gene3D" id="1.10.10.970">
    <property type="entry name" value="RNA 2'-phosphotransferase, Tpt1/KptA family, N-terminal domain"/>
    <property type="match status" value="1"/>
</dbReference>
<keyword evidence="7" id="KW-1185">Reference proteome</keyword>
<sequence length="215" mass="25445">MISLLFTLSSGEPSMRDIYIHNGKFTEEHKGELFLNGRKRVKLSKLMTYILRHSPWEFDLNPDDFGFIELDEFIKALKSVYPWVKEEHVRAVAELDPKGRFEIREDKIRARYGHSYEVFLDHEEDTESRTLYHGTPRKNLDSILKEGLKPMKRRFVHLTKDKTEAYYTGLRHGKDVVILVIDAECLRRKGYRIYKAGKNVRIVKYVPPECIVLWE</sequence>